<name>A0AC60PB24_IXOPE</name>
<evidence type="ECO:0000313" key="2">
    <source>
        <dbReference type="Proteomes" id="UP000805193"/>
    </source>
</evidence>
<reference evidence="1 2" key="1">
    <citation type="journal article" date="2020" name="Cell">
        <title>Large-Scale Comparative Analyses of Tick Genomes Elucidate Their Genetic Diversity and Vector Capacities.</title>
        <authorList>
            <consortium name="Tick Genome and Microbiome Consortium (TIGMIC)"/>
            <person name="Jia N."/>
            <person name="Wang J."/>
            <person name="Shi W."/>
            <person name="Du L."/>
            <person name="Sun Y."/>
            <person name="Zhan W."/>
            <person name="Jiang J.F."/>
            <person name="Wang Q."/>
            <person name="Zhang B."/>
            <person name="Ji P."/>
            <person name="Bell-Sakyi L."/>
            <person name="Cui X.M."/>
            <person name="Yuan T.T."/>
            <person name="Jiang B.G."/>
            <person name="Yang W.F."/>
            <person name="Lam T.T."/>
            <person name="Chang Q.C."/>
            <person name="Ding S.J."/>
            <person name="Wang X.J."/>
            <person name="Zhu J.G."/>
            <person name="Ruan X.D."/>
            <person name="Zhao L."/>
            <person name="Wei J.T."/>
            <person name="Ye R.Z."/>
            <person name="Que T.C."/>
            <person name="Du C.H."/>
            <person name="Zhou Y.H."/>
            <person name="Cheng J.X."/>
            <person name="Dai P.F."/>
            <person name="Guo W.B."/>
            <person name="Han X.H."/>
            <person name="Huang E.J."/>
            <person name="Li L.F."/>
            <person name="Wei W."/>
            <person name="Gao Y.C."/>
            <person name="Liu J.Z."/>
            <person name="Shao H.Z."/>
            <person name="Wang X."/>
            <person name="Wang C.C."/>
            <person name="Yang T.C."/>
            <person name="Huo Q.B."/>
            <person name="Li W."/>
            <person name="Chen H.Y."/>
            <person name="Chen S.E."/>
            <person name="Zhou L.G."/>
            <person name="Ni X.B."/>
            <person name="Tian J.H."/>
            <person name="Sheng Y."/>
            <person name="Liu T."/>
            <person name="Pan Y.S."/>
            <person name="Xia L.Y."/>
            <person name="Li J."/>
            <person name="Zhao F."/>
            <person name="Cao W.C."/>
        </authorList>
    </citation>
    <scope>NUCLEOTIDE SEQUENCE [LARGE SCALE GENOMIC DNA]</scope>
    <source>
        <strain evidence="1">Iper-2018</strain>
    </source>
</reference>
<comment type="caution">
    <text evidence="1">The sequence shown here is derived from an EMBL/GenBank/DDBJ whole genome shotgun (WGS) entry which is preliminary data.</text>
</comment>
<proteinExistence type="predicted"/>
<sequence length="274" mass="31573">MAVKCMGFGPKENKDKFFIYTEVSGVKDPLVNIEAMREKRQLPWDEDFVGLATSLVTLQDTYALDLHELTKGHLHTEIPRNRTIPGLLPLNALDCVNLSQVALLHRFYYRAVEWAEQAIAKAAHEEPPTIPKQELDTHHKAVMTKVFNELVNTMGAVEHMPKYEVPVRDPTKHNGMYKEADFKRLCRGELLRTPKMDSQLRCRYYKGQDGLFALQPIKLEEVNLKPYIIVMHDVIQDRDIKDLISFAEPRLANYGIGGQYLPHTDYQQYSLHVN</sequence>
<dbReference type="Proteomes" id="UP000805193">
    <property type="component" value="Unassembled WGS sequence"/>
</dbReference>
<gene>
    <name evidence="1" type="ORF">HPB47_006165</name>
</gene>
<keyword evidence="2" id="KW-1185">Reference proteome</keyword>
<dbReference type="EMBL" id="JABSTQ010010923">
    <property type="protein sequence ID" value="KAG0416759.1"/>
    <property type="molecule type" value="Genomic_DNA"/>
</dbReference>
<protein>
    <submittedName>
        <fullName evidence="1">Uncharacterized protein</fullName>
    </submittedName>
</protein>
<accession>A0AC60PB24</accession>
<organism evidence="1 2">
    <name type="scientific">Ixodes persulcatus</name>
    <name type="common">Taiga tick</name>
    <dbReference type="NCBI Taxonomy" id="34615"/>
    <lineage>
        <taxon>Eukaryota</taxon>
        <taxon>Metazoa</taxon>
        <taxon>Ecdysozoa</taxon>
        <taxon>Arthropoda</taxon>
        <taxon>Chelicerata</taxon>
        <taxon>Arachnida</taxon>
        <taxon>Acari</taxon>
        <taxon>Parasitiformes</taxon>
        <taxon>Ixodida</taxon>
        <taxon>Ixodoidea</taxon>
        <taxon>Ixodidae</taxon>
        <taxon>Ixodinae</taxon>
        <taxon>Ixodes</taxon>
    </lineage>
</organism>
<feature type="non-terminal residue" evidence="1">
    <location>
        <position position="274"/>
    </location>
</feature>
<evidence type="ECO:0000313" key="1">
    <source>
        <dbReference type="EMBL" id="KAG0416759.1"/>
    </source>
</evidence>